<evidence type="ECO:0000256" key="1">
    <source>
        <dbReference type="SAM" id="MobiDB-lite"/>
    </source>
</evidence>
<evidence type="ECO:0000313" key="2">
    <source>
        <dbReference type="EMBL" id="KAH7040630.1"/>
    </source>
</evidence>
<keyword evidence="3" id="KW-1185">Reference proteome</keyword>
<name>A0A9P8YKD7_9PEZI</name>
<gene>
    <name evidence="2" type="ORF">B0I36DRAFT_13240</name>
</gene>
<accession>A0A9P8YKD7</accession>
<dbReference type="Proteomes" id="UP000756346">
    <property type="component" value="Unassembled WGS sequence"/>
</dbReference>
<feature type="compositionally biased region" description="Basic and acidic residues" evidence="1">
    <location>
        <begin position="157"/>
        <end position="167"/>
    </location>
</feature>
<evidence type="ECO:0000313" key="3">
    <source>
        <dbReference type="Proteomes" id="UP000756346"/>
    </source>
</evidence>
<protein>
    <submittedName>
        <fullName evidence="2">Uncharacterized protein</fullName>
    </submittedName>
</protein>
<dbReference type="GeneID" id="70177772"/>
<feature type="region of interest" description="Disordered" evidence="1">
    <location>
        <begin position="157"/>
        <end position="181"/>
    </location>
</feature>
<organism evidence="2 3">
    <name type="scientific">Microdochium trichocladiopsis</name>
    <dbReference type="NCBI Taxonomy" id="1682393"/>
    <lineage>
        <taxon>Eukaryota</taxon>
        <taxon>Fungi</taxon>
        <taxon>Dikarya</taxon>
        <taxon>Ascomycota</taxon>
        <taxon>Pezizomycotina</taxon>
        <taxon>Sordariomycetes</taxon>
        <taxon>Xylariomycetidae</taxon>
        <taxon>Xylariales</taxon>
        <taxon>Microdochiaceae</taxon>
        <taxon>Microdochium</taxon>
    </lineage>
</organism>
<dbReference type="AlphaFoldDB" id="A0A9P8YKD7"/>
<reference evidence="2" key="1">
    <citation type="journal article" date="2021" name="Nat. Commun.">
        <title>Genetic determinants of endophytism in the Arabidopsis root mycobiome.</title>
        <authorList>
            <person name="Mesny F."/>
            <person name="Miyauchi S."/>
            <person name="Thiergart T."/>
            <person name="Pickel B."/>
            <person name="Atanasova L."/>
            <person name="Karlsson M."/>
            <person name="Huettel B."/>
            <person name="Barry K.W."/>
            <person name="Haridas S."/>
            <person name="Chen C."/>
            <person name="Bauer D."/>
            <person name="Andreopoulos W."/>
            <person name="Pangilinan J."/>
            <person name="LaButti K."/>
            <person name="Riley R."/>
            <person name="Lipzen A."/>
            <person name="Clum A."/>
            <person name="Drula E."/>
            <person name="Henrissat B."/>
            <person name="Kohler A."/>
            <person name="Grigoriev I.V."/>
            <person name="Martin F.M."/>
            <person name="Hacquard S."/>
        </authorList>
    </citation>
    <scope>NUCLEOTIDE SEQUENCE</scope>
    <source>
        <strain evidence="2">MPI-CAGE-CH-0230</strain>
    </source>
</reference>
<dbReference type="EMBL" id="JAGTJQ010000001">
    <property type="protein sequence ID" value="KAH7040630.1"/>
    <property type="molecule type" value="Genomic_DNA"/>
</dbReference>
<dbReference type="RefSeq" id="XP_046018685.1">
    <property type="nucleotide sequence ID" value="XM_046148226.1"/>
</dbReference>
<comment type="caution">
    <text evidence="2">The sequence shown here is derived from an EMBL/GenBank/DDBJ whole genome shotgun (WGS) entry which is preliminary data.</text>
</comment>
<proteinExistence type="predicted"/>
<sequence>MFSSCNSVSPLVLLGDSQLDQHGHCVTKRQTTSHIVSASTPVATFACSAARFRLQLAQGSTYTNRTGPVEALRFRDPLTGYSDTALCMKSTVDWTGWHLRDFLGTHGEWDDPEREGMSKKANCDDELRKGKVLTSPPVFRFSLSGFPATNYGMRSFHSREAKKETPKGARRPNMGMRHRCR</sequence>